<feature type="non-terminal residue" evidence="1">
    <location>
        <position position="46"/>
    </location>
</feature>
<organism evidence="1">
    <name type="scientific">uncultured Solirubrobacteraceae bacterium</name>
    <dbReference type="NCBI Taxonomy" id="1162706"/>
    <lineage>
        <taxon>Bacteria</taxon>
        <taxon>Bacillati</taxon>
        <taxon>Actinomycetota</taxon>
        <taxon>Thermoleophilia</taxon>
        <taxon>Solirubrobacterales</taxon>
        <taxon>Solirubrobacteraceae</taxon>
        <taxon>environmental samples</taxon>
    </lineage>
</organism>
<dbReference type="Gene3D" id="3.40.1280.10">
    <property type="match status" value="1"/>
</dbReference>
<accession>A0A6J4RMU9</accession>
<dbReference type="EC" id="2.1.1.-" evidence="1"/>
<dbReference type="GO" id="GO:0008168">
    <property type="term" value="F:methyltransferase activity"/>
    <property type="evidence" value="ECO:0007669"/>
    <property type="project" value="UniProtKB-KW"/>
</dbReference>
<reference evidence="1" key="1">
    <citation type="submission" date="2020-02" db="EMBL/GenBank/DDBJ databases">
        <authorList>
            <person name="Meier V. D."/>
        </authorList>
    </citation>
    <scope>NUCLEOTIDE SEQUENCE</scope>
    <source>
        <strain evidence="1">AVDCRST_MAG85</strain>
    </source>
</reference>
<dbReference type="SUPFAM" id="SSF75217">
    <property type="entry name" value="alpha/beta knot"/>
    <property type="match status" value="1"/>
</dbReference>
<dbReference type="GO" id="GO:0032259">
    <property type="term" value="P:methylation"/>
    <property type="evidence" value="ECO:0007669"/>
    <property type="project" value="UniProtKB-KW"/>
</dbReference>
<gene>
    <name evidence="1" type="ORF">AVDCRST_MAG85-10</name>
</gene>
<keyword evidence="1" id="KW-0489">Methyltransferase</keyword>
<dbReference type="InterPro" id="IPR029028">
    <property type="entry name" value="Alpha/beta_knot_MTases"/>
</dbReference>
<dbReference type="AlphaFoldDB" id="A0A6J4RMU9"/>
<proteinExistence type="predicted"/>
<sequence length="46" mass="5220">MTNLARSLEILQKYGFWVYGLDERGQQTLRETAFDDKSVLVIGAEG</sequence>
<dbReference type="InterPro" id="IPR029026">
    <property type="entry name" value="tRNA_m1G_MTases_N"/>
</dbReference>
<name>A0A6J4RMU9_9ACTN</name>
<keyword evidence="1" id="KW-0808">Transferase</keyword>
<evidence type="ECO:0000313" key="1">
    <source>
        <dbReference type="EMBL" id="CAA9471861.1"/>
    </source>
</evidence>
<dbReference type="EMBL" id="CADCVT010000001">
    <property type="protein sequence ID" value="CAA9471861.1"/>
    <property type="molecule type" value="Genomic_DNA"/>
</dbReference>
<protein>
    <submittedName>
        <fullName evidence="1">23S rRNA (Guanosine-2'-O-) -methyltransferase rlmB</fullName>
        <ecNumber evidence="1">2.1.1.-</ecNumber>
    </submittedName>
</protein>